<proteinExistence type="inferred from homology"/>
<evidence type="ECO:0000256" key="6">
    <source>
        <dbReference type="ARBA" id="ARBA00022801"/>
    </source>
</evidence>
<keyword evidence="7" id="KW-0788">Thiol protease</keyword>
<dbReference type="GO" id="GO:0004843">
    <property type="term" value="F:cysteine-type deubiquitinase activity"/>
    <property type="evidence" value="ECO:0007669"/>
    <property type="project" value="UniProtKB-EC"/>
</dbReference>
<evidence type="ECO:0000256" key="4">
    <source>
        <dbReference type="ARBA" id="ARBA00022670"/>
    </source>
</evidence>
<keyword evidence="6" id="KW-0378">Hydrolase</keyword>
<dbReference type="Gene3D" id="3.90.70.10">
    <property type="entry name" value="Cysteine proteinases"/>
    <property type="match status" value="2"/>
</dbReference>
<dbReference type="InterPro" id="IPR006615">
    <property type="entry name" value="Pept_C19_DUSP"/>
</dbReference>
<dbReference type="InterPro" id="IPR001394">
    <property type="entry name" value="Peptidase_C19_UCH"/>
</dbReference>
<keyword evidence="5" id="KW-0833">Ubl conjugation pathway</keyword>
<organism evidence="8 9">
    <name type="scientific">Nesidiocoris tenuis</name>
    <dbReference type="NCBI Taxonomy" id="355587"/>
    <lineage>
        <taxon>Eukaryota</taxon>
        <taxon>Metazoa</taxon>
        <taxon>Ecdysozoa</taxon>
        <taxon>Arthropoda</taxon>
        <taxon>Hexapoda</taxon>
        <taxon>Insecta</taxon>
        <taxon>Pterygota</taxon>
        <taxon>Neoptera</taxon>
        <taxon>Paraneoptera</taxon>
        <taxon>Hemiptera</taxon>
        <taxon>Heteroptera</taxon>
        <taxon>Panheteroptera</taxon>
        <taxon>Cimicomorpha</taxon>
        <taxon>Miridae</taxon>
        <taxon>Dicyphina</taxon>
        <taxon>Nesidiocoris</taxon>
    </lineage>
</organism>
<dbReference type="PROSITE" id="PS00973">
    <property type="entry name" value="USP_2"/>
    <property type="match status" value="1"/>
</dbReference>
<dbReference type="Gene3D" id="3.30.2230.10">
    <property type="entry name" value="DUSP-like"/>
    <property type="match status" value="1"/>
</dbReference>
<dbReference type="OrthoDB" id="265776at2759"/>
<dbReference type="AlphaFoldDB" id="A0A6H5HLM2"/>
<evidence type="ECO:0000313" key="8">
    <source>
        <dbReference type="EMBL" id="CAB0019031.1"/>
    </source>
</evidence>
<dbReference type="Gene3D" id="3.10.20.90">
    <property type="entry name" value="Phosphatidylinositol 3-kinase Catalytic Subunit, Chain A, domain 1"/>
    <property type="match status" value="1"/>
</dbReference>
<dbReference type="PROSITE" id="PS51283">
    <property type="entry name" value="DUSP"/>
    <property type="match status" value="1"/>
</dbReference>
<gene>
    <name evidence="8" type="ORF">NTEN_LOCUS22743</name>
</gene>
<name>A0A6H5HLM2_9HEMI</name>
<protein>
    <recommendedName>
        <fullName evidence="3">ubiquitinyl hydrolase 1</fullName>
        <ecNumber evidence="3">3.4.19.12</ecNumber>
    </recommendedName>
</protein>
<dbReference type="InterPro" id="IPR050185">
    <property type="entry name" value="Ub_carboxyl-term_hydrolase"/>
</dbReference>
<dbReference type="InterPro" id="IPR018200">
    <property type="entry name" value="USP_CS"/>
</dbReference>
<dbReference type="Pfam" id="PF06337">
    <property type="entry name" value="DUSP"/>
    <property type="match status" value="1"/>
</dbReference>
<dbReference type="SUPFAM" id="SSF54001">
    <property type="entry name" value="Cysteine proteinases"/>
    <property type="match status" value="1"/>
</dbReference>
<dbReference type="InterPro" id="IPR028889">
    <property type="entry name" value="USP"/>
</dbReference>
<dbReference type="InterPro" id="IPR038765">
    <property type="entry name" value="Papain-like_cys_pep_sf"/>
</dbReference>
<evidence type="ECO:0000256" key="3">
    <source>
        <dbReference type="ARBA" id="ARBA00012759"/>
    </source>
</evidence>
<dbReference type="Proteomes" id="UP000479000">
    <property type="component" value="Unassembled WGS sequence"/>
</dbReference>
<dbReference type="CDD" id="cd02674">
    <property type="entry name" value="Peptidase_C19R"/>
    <property type="match status" value="1"/>
</dbReference>
<evidence type="ECO:0000313" key="9">
    <source>
        <dbReference type="Proteomes" id="UP000479000"/>
    </source>
</evidence>
<dbReference type="SUPFAM" id="SSF143791">
    <property type="entry name" value="DUSP-like"/>
    <property type="match status" value="1"/>
</dbReference>
<sequence length="834" mass="95681">MEKDDEPSIEEQKEFVQTQLSRPMVSGETWYLVDAKWMKLLGGYLGLGGSNSRFLATNPGTIDNTRLLNEDGGLNLGLEEGVDYELVHEQLWTQLVEWYGTYPDQPPIERRTVQISPNYVIVEVYPVKIRASPNFSMCPHVMLTFSRTTRVKSVEAEIRRKFSVKVDSRLWLITPGATPEVLDSNKTLSDYGVVGENNDFVLETEGEFQDWRDRDGVSGDKKFASDDNDLSSDSNKMSTETPHIPGVCGLSNLRNTCFMNAVLQCMSNCPPVTEYFLAQRHLKELNRYNPLGMRGEMALAFGALIGTMWSGNHPFTSPIHFKVQLGRFNPVFSGCQQHDSQELLTFLLDGLHEDLNRIKQKPYTQVNDDSDREDKVLAREAWERHRKRNDSIIVDTFHGLLKSRVVCPDCKKVSVTFDPFCNLSLPLPQKKDRVITITLVPSDSQRPILKLKLDVPRQGIVSDLYNHKIVKLSERTSASRSYLVVEMSRNHIHKCYSDDDNLDNIHDQDNIFVFELPTGGANMTRDRPMMLPVYFWEVNENSERFDNNQLFGIPFFFVLPNEKISESELRTKLLEPIEQRFTVRLLPKDNSSQDPDQIDRAMKDSWFLIYSKDGASREMPTLIDFQTSSIDLKEHLGLEDDSFSLFSGRKTLILGFTKELRRDVYVEKKISPPMNSWKNSEDRVINVYDCLTLFTTCEKLGADDAWYCPQCKKHQRATKKIDLWDLPKILIIHLKRFSYTRLLRDKIDSKVECPLVHLNMSQYLTKRDRPQSDYNLIGVVNHYGGMGGGHYTANCKNANLESWFNFDDNLVSPITSDRAVTSAAYVLFYMASDA</sequence>
<dbReference type="InterPro" id="IPR035927">
    <property type="entry name" value="DUSP-like_sf"/>
</dbReference>
<keyword evidence="4" id="KW-0645">Protease</keyword>
<dbReference type="EC" id="3.4.19.12" evidence="3"/>
<dbReference type="PANTHER" id="PTHR21646">
    <property type="entry name" value="UBIQUITIN CARBOXYL-TERMINAL HYDROLASE"/>
    <property type="match status" value="1"/>
</dbReference>
<dbReference type="EMBL" id="CADCXU010033671">
    <property type="protein sequence ID" value="CAB0019031.1"/>
    <property type="molecule type" value="Genomic_DNA"/>
</dbReference>
<dbReference type="Pfam" id="PF00443">
    <property type="entry name" value="UCH"/>
    <property type="match status" value="1"/>
</dbReference>
<dbReference type="PANTHER" id="PTHR21646:SF24">
    <property type="entry name" value="UBIQUITIN CARBOXYL-TERMINAL HYDROLASE"/>
    <property type="match status" value="1"/>
</dbReference>
<keyword evidence="9" id="KW-1185">Reference proteome</keyword>
<accession>A0A6H5HLM2</accession>
<comment type="catalytic activity">
    <reaction evidence="1">
        <text>Thiol-dependent hydrolysis of ester, thioester, amide, peptide and isopeptide bonds formed by the C-terminal Gly of ubiquitin (a 76-residue protein attached to proteins as an intracellular targeting signal).</text>
        <dbReference type="EC" id="3.4.19.12"/>
    </reaction>
</comment>
<dbReference type="Pfam" id="PF14533">
    <property type="entry name" value="USP7_C2"/>
    <property type="match status" value="1"/>
</dbReference>
<dbReference type="PROSITE" id="PS50235">
    <property type="entry name" value="USP_3"/>
    <property type="match status" value="1"/>
</dbReference>
<evidence type="ECO:0000256" key="5">
    <source>
        <dbReference type="ARBA" id="ARBA00022786"/>
    </source>
</evidence>
<evidence type="ECO:0000256" key="1">
    <source>
        <dbReference type="ARBA" id="ARBA00000707"/>
    </source>
</evidence>
<evidence type="ECO:0000256" key="2">
    <source>
        <dbReference type="ARBA" id="ARBA00009085"/>
    </source>
</evidence>
<dbReference type="GO" id="GO:0016579">
    <property type="term" value="P:protein deubiquitination"/>
    <property type="evidence" value="ECO:0007669"/>
    <property type="project" value="InterPro"/>
</dbReference>
<reference evidence="8 9" key="1">
    <citation type="submission" date="2020-02" db="EMBL/GenBank/DDBJ databases">
        <authorList>
            <person name="Ferguson B K."/>
        </authorList>
    </citation>
    <scope>NUCLEOTIDE SEQUENCE [LARGE SCALE GENOMIC DNA]</scope>
</reference>
<evidence type="ECO:0000256" key="7">
    <source>
        <dbReference type="ARBA" id="ARBA00022807"/>
    </source>
</evidence>
<dbReference type="InterPro" id="IPR029346">
    <property type="entry name" value="USP_C"/>
</dbReference>
<dbReference type="GO" id="GO:0006508">
    <property type="term" value="P:proteolysis"/>
    <property type="evidence" value="ECO:0007669"/>
    <property type="project" value="UniProtKB-KW"/>
</dbReference>
<dbReference type="SMART" id="SM00695">
    <property type="entry name" value="DUSP"/>
    <property type="match status" value="1"/>
</dbReference>
<comment type="similarity">
    <text evidence="2">Belongs to the peptidase C19 family.</text>
</comment>